<comment type="caution">
    <text evidence="2">The sequence shown here is derived from an EMBL/GenBank/DDBJ whole genome shotgun (WGS) entry which is preliminary data.</text>
</comment>
<proteinExistence type="predicted"/>
<sequence>MMMRRVLAFGFVLLLVAGCQREANAPIAELSGRVFIFNYRVAAANYVVTLRKTAPFPEGAYAEASFENPQGGDPLVVRQKLFPAMEKVVLESPELKCVRKDRPYAVSIRIVGNNDRLLQTIETTITSNMDQAEMMPSKPLVVGPGYTPNPDVYRADGSVDYAKAANCP</sequence>
<feature type="signal peptide" evidence="1">
    <location>
        <begin position="1"/>
        <end position="25"/>
    </location>
</feature>
<name>A0ABT0IUU2_9HYPH</name>
<protein>
    <recommendedName>
        <fullName evidence="4">Lipoprotein</fullName>
    </recommendedName>
</protein>
<evidence type="ECO:0000313" key="3">
    <source>
        <dbReference type="Proteomes" id="UP001202827"/>
    </source>
</evidence>
<gene>
    <name evidence="2" type="ORF">M0654_16645</name>
</gene>
<accession>A0ABT0IUU2</accession>
<evidence type="ECO:0000313" key="2">
    <source>
        <dbReference type="EMBL" id="MCK8781610.1"/>
    </source>
</evidence>
<organism evidence="2 3">
    <name type="scientific">Neorhizobium turbinariae</name>
    <dbReference type="NCBI Taxonomy" id="2937795"/>
    <lineage>
        <taxon>Bacteria</taxon>
        <taxon>Pseudomonadati</taxon>
        <taxon>Pseudomonadota</taxon>
        <taxon>Alphaproteobacteria</taxon>
        <taxon>Hyphomicrobiales</taxon>
        <taxon>Rhizobiaceae</taxon>
        <taxon>Rhizobium/Agrobacterium group</taxon>
        <taxon>Neorhizobium</taxon>
    </lineage>
</organism>
<dbReference type="PROSITE" id="PS51257">
    <property type="entry name" value="PROKAR_LIPOPROTEIN"/>
    <property type="match status" value="1"/>
</dbReference>
<evidence type="ECO:0008006" key="4">
    <source>
        <dbReference type="Google" id="ProtNLM"/>
    </source>
</evidence>
<dbReference type="EMBL" id="JALPRY010000018">
    <property type="protein sequence ID" value="MCK8781610.1"/>
    <property type="molecule type" value="Genomic_DNA"/>
</dbReference>
<keyword evidence="1" id="KW-0732">Signal</keyword>
<feature type="chain" id="PRO_5045052236" description="Lipoprotein" evidence="1">
    <location>
        <begin position="26"/>
        <end position="168"/>
    </location>
</feature>
<dbReference type="Proteomes" id="UP001202827">
    <property type="component" value="Unassembled WGS sequence"/>
</dbReference>
<dbReference type="RefSeq" id="WP_248684060.1">
    <property type="nucleotide sequence ID" value="NZ_JALPRY010000018.1"/>
</dbReference>
<evidence type="ECO:0000256" key="1">
    <source>
        <dbReference type="SAM" id="SignalP"/>
    </source>
</evidence>
<reference evidence="2 3" key="1">
    <citation type="submission" date="2022-04" db="EMBL/GenBank/DDBJ databases">
        <title>Rhizobium coralii sp. nov., isolated from coral Turbinaria peltata.</title>
        <authorList>
            <person name="Sun H."/>
        </authorList>
    </citation>
    <scope>NUCLEOTIDE SEQUENCE [LARGE SCALE GENOMIC DNA]</scope>
    <source>
        <strain evidence="2 3">NTR19</strain>
    </source>
</reference>
<keyword evidence="3" id="KW-1185">Reference proteome</keyword>